<keyword evidence="1" id="KW-1133">Transmembrane helix</keyword>
<keyword evidence="1" id="KW-0472">Membrane</keyword>
<feature type="transmembrane region" description="Helical" evidence="1">
    <location>
        <begin position="261"/>
        <end position="283"/>
    </location>
</feature>
<evidence type="ECO:0000256" key="1">
    <source>
        <dbReference type="SAM" id="Phobius"/>
    </source>
</evidence>
<accession>A0A3G4ZKL8</accession>
<sequence>MDRRKSLSLTNIFVPIKNDPTDSELIKKDIVTSNDIIQKNAIGQIIKFRKLSIGNNLYKKYLLRNYHFLMFDIVKNEKMCKKIACMFSDFPDIFLGDKRTEIQISGESVTLSLNEWIKCRSLPNLSNDDYKIKIDYFVEYYIRVIDNFPVAILFRIKKDVNDCEEKLRNYIDCLTNNFDPYKNTMLDTVQNQIQMIEDVTISHFEGDNKGKLVDIIIPNHKTAKNISDDHDQTVSLISIEDKVTDIIADETIVNKYDAKMIIFLITIISVCVSVSFYSSYVYMENIDKSNTK</sequence>
<reference evidence="2" key="1">
    <citation type="submission" date="2018-10" db="EMBL/GenBank/DDBJ databases">
        <title>Hidden diversity of soil giant viruses.</title>
        <authorList>
            <person name="Schulz F."/>
            <person name="Alteio L."/>
            <person name="Goudeau D."/>
            <person name="Ryan E.M."/>
            <person name="Malmstrom R.R."/>
            <person name="Blanchard J."/>
            <person name="Woyke T."/>
        </authorList>
    </citation>
    <scope>NUCLEOTIDE SEQUENCE</scope>
    <source>
        <strain evidence="2">TEV1</strain>
    </source>
</reference>
<protein>
    <submittedName>
        <fullName evidence="2">Uncharacterized protein</fullName>
    </submittedName>
</protein>
<organism evidence="2">
    <name type="scientific">Terrestrivirus sp</name>
    <dbReference type="NCBI Taxonomy" id="2487775"/>
    <lineage>
        <taxon>Viruses</taxon>
        <taxon>Varidnaviria</taxon>
        <taxon>Bamfordvirae</taxon>
        <taxon>Nucleocytoviricota</taxon>
        <taxon>Megaviricetes</taxon>
        <taxon>Imitervirales</taxon>
        <taxon>Mimiviridae</taxon>
        <taxon>Klosneuvirinae</taxon>
    </lineage>
</organism>
<name>A0A3G4ZKL8_9VIRU</name>
<dbReference type="EMBL" id="MK071979">
    <property type="protein sequence ID" value="AYV75386.1"/>
    <property type="molecule type" value="Genomic_DNA"/>
</dbReference>
<evidence type="ECO:0000313" key="2">
    <source>
        <dbReference type="EMBL" id="AYV75386.1"/>
    </source>
</evidence>
<keyword evidence="1" id="KW-0812">Transmembrane</keyword>
<gene>
    <name evidence="2" type="ORF">Terrestrivirus1_260</name>
</gene>
<proteinExistence type="predicted"/>